<dbReference type="EMBL" id="LAZR01000774">
    <property type="protein sequence ID" value="KKN58154.1"/>
    <property type="molecule type" value="Genomic_DNA"/>
</dbReference>
<dbReference type="AlphaFoldDB" id="A0A0F9RTS1"/>
<accession>A0A0F9RTS1</accession>
<proteinExistence type="predicted"/>
<comment type="caution">
    <text evidence="2">The sequence shown here is derived from an EMBL/GenBank/DDBJ whole genome shotgun (WGS) entry which is preliminary data.</text>
</comment>
<organism evidence="2">
    <name type="scientific">marine sediment metagenome</name>
    <dbReference type="NCBI Taxonomy" id="412755"/>
    <lineage>
        <taxon>unclassified sequences</taxon>
        <taxon>metagenomes</taxon>
        <taxon>ecological metagenomes</taxon>
    </lineage>
</organism>
<reference evidence="2" key="1">
    <citation type="journal article" date="2015" name="Nature">
        <title>Complex archaea that bridge the gap between prokaryotes and eukaryotes.</title>
        <authorList>
            <person name="Spang A."/>
            <person name="Saw J.H."/>
            <person name="Jorgensen S.L."/>
            <person name="Zaremba-Niedzwiedzka K."/>
            <person name="Martijn J."/>
            <person name="Lind A.E."/>
            <person name="van Eijk R."/>
            <person name="Schleper C."/>
            <person name="Guy L."/>
            <person name="Ettema T.J."/>
        </authorList>
    </citation>
    <scope>NUCLEOTIDE SEQUENCE</scope>
</reference>
<protein>
    <submittedName>
        <fullName evidence="2">Uncharacterized protein</fullName>
    </submittedName>
</protein>
<gene>
    <name evidence="2" type="ORF">LCGC14_0554940</name>
</gene>
<evidence type="ECO:0000313" key="2">
    <source>
        <dbReference type="EMBL" id="KKN58154.1"/>
    </source>
</evidence>
<evidence type="ECO:0000256" key="1">
    <source>
        <dbReference type="SAM" id="MobiDB-lite"/>
    </source>
</evidence>
<name>A0A0F9RTS1_9ZZZZ</name>
<feature type="compositionally biased region" description="Polar residues" evidence="1">
    <location>
        <begin position="48"/>
        <end position="68"/>
    </location>
</feature>
<feature type="region of interest" description="Disordered" evidence="1">
    <location>
        <begin position="47"/>
        <end position="78"/>
    </location>
</feature>
<sequence>MDAQQERAIRELKEEGIITTSDVVKAWGLGFEARRKDELLALPVPPISTDQAIDNPEPSATMTGQGNSAPKAPQGGPA</sequence>